<reference evidence="9" key="1">
    <citation type="submission" date="2016-02" db="EMBL/GenBank/DDBJ databases">
        <title>WGS assembly of Manihot esculenta.</title>
        <authorList>
            <person name="Bredeson J.V."/>
            <person name="Prochnik S.E."/>
            <person name="Lyons J.B."/>
            <person name="Schmutz J."/>
            <person name="Grimwood J."/>
            <person name="Vrebalov J."/>
            <person name="Bart R.S."/>
            <person name="Amuge T."/>
            <person name="Ferguson M.E."/>
            <person name="Green R."/>
            <person name="Putnam N."/>
            <person name="Stites J."/>
            <person name="Rounsley S."/>
            <person name="Rokhsar D.S."/>
        </authorList>
    </citation>
    <scope>NUCLEOTIDE SEQUENCE [LARGE SCALE GENOMIC DNA]</scope>
    <source>
        <tissue evidence="9">Leaf</tissue>
    </source>
</reference>
<dbReference type="Pfam" id="PF18052">
    <property type="entry name" value="Rx_N"/>
    <property type="match status" value="1"/>
</dbReference>
<feature type="domain" description="Disease resistance N-terminal" evidence="6">
    <location>
        <begin position="5"/>
        <end position="87"/>
    </location>
</feature>
<evidence type="ECO:0000256" key="1">
    <source>
        <dbReference type="ARBA" id="ARBA00022614"/>
    </source>
</evidence>
<evidence type="ECO:0008006" key="10">
    <source>
        <dbReference type="Google" id="ProtNLM"/>
    </source>
</evidence>
<dbReference type="InterPro" id="IPR002182">
    <property type="entry name" value="NB-ARC"/>
</dbReference>
<dbReference type="GO" id="GO:0006952">
    <property type="term" value="P:defense response"/>
    <property type="evidence" value="ECO:0007669"/>
    <property type="project" value="UniProtKB-KW"/>
</dbReference>
<dbReference type="PRINTS" id="PR00364">
    <property type="entry name" value="DISEASERSIST"/>
</dbReference>
<dbReference type="SUPFAM" id="SSF52540">
    <property type="entry name" value="P-loop containing nucleoside triphosphate hydrolases"/>
    <property type="match status" value="1"/>
</dbReference>
<name>A0A2C9U370_MANES</name>
<keyword evidence="1" id="KW-0433">Leucine-rich repeat</keyword>
<dbReference type="InterPro" id="IPR038005">
    <property type="entry name" value="RX-like_CC"/>
</dbReference>
<dbReference type="InterPro" id="IPR027417">
    <property type="entry name" value="P-loop_NTPase"/>
</dbReference>
<keyword evidence="2" id="KW-0677">Repeat</keyword>
<dbReference type="FunFam" id="3.40.50.300:FF:001091">
    <property type="entry name" value="Probable disease resistance protein At1g61300"/>
    <property type="match status" value="1"/>
</dbReference>
<evidence type="ECO:0000259" key="5">
    <source>
        <dbReference type="Pfam" id="PF00931"/>
    </source>
</evidence>
<dbReference type="CDD" id="cd14798">
    <property type="entry name" value="RX-CC_like"/>
    <property type="match status" value="1"/>
</dbReference>
<dbReference type="SUPFAM" id="SSF52058">
    <property type="entry name" value="L domain-like"/>
    <property type="match status" value="1"/>
</dbReference>
<dbReference type="InterPro" id="IPR036388">
    <property type="entry name" value="WH-like_DNA-bd_sf"/>
</dbReference>
<dbReference type="Gene3D" id="1.10.10.10">
    <property type="entry name" value="Winged helix-like DNA-binding domain superfamily/Winged helix DNA-binding domain"/>
    <property type="match status" value="1"/>
</dbReference>
<accession>A0A2C9U370</accession>
<feature type="domain" description="Disease resistance protein winged helix" evidence="7">
    <location>
        <begin position="435"/>
        <end position="506"/>
    </location>
</feature>
<dbReference type="EMBL" id="CM004404">
    <property type="protein sequence ID" value="OAY23735.1"/>
    <property type="molecule type" value="Genomic_DNA"/>
</dbReference>
<organism evidence="9">
    <name type="scientific">Manihot esculenta</name>
    <name type="common">Cassava</name>
    <name type="synonym">Jatropha manihot</name>
    <dbReference type="NCBI Taxonomy" id="3983"/>
    <lineage>
        <taxon>Eukaryota</taxon>
        <taxon>Viridiplantae</taxon>
        <taxon>Streptophyta</taxon>
        <taxon>Embryophyta</taxon>
        <taxon>Tracheophyta</taxon>
        <taxon>Spermatophyta</taxon>
        <taxon>Magnoliopsida</taxon>
        <taxon>eudicotyledons</taxon>
        <taxon>Gunneridae</taxon>
        <taxon>Pentapetalae</taxon>
        <taxon>rosids</taxon>
        <taxon>fabids</taxon>
        <taxon>Malpighiales</taxon>
        <taxon>Euphorbiaceae</taxon>
        <taxon>Crotonoideae</taxon>
        <taxon>Manihoteae</taxon>
        <taxon>Manihot</taxon>
    </lineage>
</organism>
<dbReference type="InterPro" id="IPR055414">
    <property type="entry name" value="LRR_R13L4/SHOC2-like"/>
</dbReference>
<protein>
    <recommendedName>
        <fullName evidence="10">Disease resistance protein RPM1-like</fullName>
    </recommendedName>
</protein>
<evidence type="ECO:0000313" key="9">
    <source>
        <dbReference type="EMBL" id="OAY23735.1"/>
    </source>
</evidence>
<dbReference type="Gene3D" id="3.40.50.300">
    <property type="entry name" value="P-loop containing nucleotide triphosphate hydrolases"/>
    <property type="match status" value="1"/>
</dbReference>
<dbReference type="Pfam" id="PF00931">
    <property type="entry name" value="NB-ARC"/>
    <property type="match status" value="1"/>
</dbReference>
<dbReference type="InterPro" id="IPR042197">
    <property type="entry name" value="Apaf_helical"/>
</dbReference>
<dbReference type="OMA" id="RVFEMKA"/>
<dbReference type="STRING" id="3983.A0A2C9U370"/>
<dbReference type="Gene3D" id="1.10.8.430">
    <property type="entry name" value="Helical domain of apoptotic protease-activating factors"/>
    <property type="match status" value="1"/>
</dbReference>
<feature type="domain" description="Disease resistance R13L4/SHOC-2-like LRR" evidence="8">
    <location>
        <begin position="550"/>
        <end position="881"/>
    </location>
</feature>
<dbReference type="Gene3D" id="3.80.10.10">
    <property type="entry name" value="Ribonuclease Inhibitor"/>
    <property type="match status" value="1"/>
</dbReference>
<evidence type="ECO:0000259" key="8">
    <source>
        <dbReference type="Pfam" id="PF23598"/>
    </source>
</evidence>
<dbReference type="PANTHER" id="PTHR23155:SF1205">
    <property type="entry name" value="DISEASE RESISTANCE PROTEIN RPM1"/>
    <property type="match status" value="1"/>
</dbReference>
<dbReference type="GO" id="GO:0043531">
    <property type="term" value="F:ADP binding"/>
    <property type="evidence" value="ECO:0007669"/>
    <property type="project" value="InterPro"/>
</dbReference>
<dbReference type="Pfam" id="PF23559">
    <property type="entry name" value="WHD_DRP"/>
    <property type="match status" value="1"/>
</dbReference>
<dbReference type="OrthoDB" id="690341at2759"/>
<evidence type="ECO:0000256" key="4">
    <source>
        <dbReference type="ARBA" id="ARBA00022821"/>
    </source>
</evidence>
<sequence length="934" mass="107468">MAESAVTFLIEKLASLLHEEVEVLRGVRGELDHIRSELEQMQSFLRTADAIEASNPEVNKWVKQLRDVVYEIEDTLDEFMLRLGHDHGDKFYSTLHKITCYIKHMKARYQLASEVKAIKSRISIVFKSYQSYGDRSNILGSRLSSMAADNTCFDRRGDALLLEEDELVGIDNPKSQLINWLVDDDQWLKVVTVLGMGGLGKTTLVKKVYDDAEVKKHFDSHAWINVSQSFKIEELLKDMIYQLFDGVNKQAPQGMETMNSHRLKTTIKEFLQQSRYLFVLDDVWSRNAWDAIKHALPNNHQGSRVLLTTRSRDVAYAAGIEAKGEVYSLKPLSPEESWTLFCRKTFQQNSSPPHLEAVSRHIVQRCGGLPLAISAISGILAMKDWSRIDEWEKLARNLGAEIRGNDILQSMEKILLLGYNDLPYYLKSCFLYLSIFPEDHPIECMRLIRLWIAEGYVKEVAGKTQEEVAEAYLNELLTRSLIQVAGTTSDGRVYSCCIHGLVREIILLKSRDQNFMTVTSEQNEIWPEKVRCLSIHKSLENVKEGRDITKLRSLLIFGVEDSLSTTSIPLLFDGDMRLLTVLDMRSTSLEMIPDGIFKLIHLKYLSLRDTKVKNLPSSIGKLRNLETLDLKRTGIDELPPEISKLQKLRHILVYRYETEPYIPYHYLNGFKAPLEIVRLQSLQKLCFVESNENNGMLVELARLQQLKRLGITKLRKEDGPALCSSIENLKNLRSLNVHSLEEEEIIDMQHLSSTPKFLQRLYLHGRLEELPYWISSLHSLVKLYLRCSHLKDNLCESLGDLPNLVELQLRQAYDGQALSFKAGSFQRLNILFLEELEELRCLHVEEGAMPLLRELTISRCQLLEEGPSCIEHLKNLKTIKFFDMPDELNKMIMLEKQGTNLSHFPQVYFIRWKNTHWERSILSVGKVPKKTASK</sequence>
<evidence type="ECO:0000256" key="2">
    <source>
        <dbReference type="ARBA" id="ARBA00022737"/>
    </source>
</evidence>
<evidence type="ECO:0000259" key="6">
    <source>
        <dbReference type="Pfam" id="PF18052"/>
    </source>
</evidence>
<dbReference type="GO" id="GO:0051707">
    <property type="term" value="P:response to other organism"/>
    <property type="evidence" value="ECO:0007669"/>
    <property type="project" value="UniProtKB-ARBA"/>
</dbReference>
<dbReference type="InterPro" id="IPR041118">
    <property type="entry name" value="Rx_N"/>
</dbReference>
<dbReference type="Gene3D" id="1.20.5.4130">
    <property type="match status" value="1"/>
</dbReference>
<evidence type="ECO:0000256" key="3">
    <source>
        <dbReference type="ARBA" id="ARBA00022741"/>
    </source>
</evidence>
<evidence type="ECO:0000259" key="7">
    <source>
        <dbReference type="Pfam" id="PF23559"/>
    </source>
</evidence>
<dbReference type="Pfam" id="PF23598">
    <property type="entry name" value="LRR_14"/>
    <property type="match status" value="1"/>
</dbReference>
<keyword evidence="3" id="KW-0547">Nucleotide-binding</keyword>
<dbReference type="InterPro" id="IPR032675">
    <property type="entry name" value="LRR_dom_sf"/>
</dbReference>
<keyword evidence="4" id="KW-0611">Plant defense</keyword>
<proteinExistence type="predicted"/>
<dbReference type="FunFam" id="1.10.10.10:FF:000322">
    <property type="entry name" value="Probable disease resistance protein At1g63360"/>
    <property type="match status" value="1"/>
</dbReference>
<dbReference type="PANTHER" id="PTHR23155">
    <property type="entry name" value="DISEASE RESISTANCE PROTEIN RP"/>
    <property type="match status" value="1"/>
</dbReference>
<dbReference type="InterPro" id="IPR058922">
    <property type="entry name" value="WHD_DRP"/>
</dbReference>
<dbReference type="InterPro" id="IPR003591">
    <property type="entry name" value="Leu-rich_rpt_typical-subtyp"/>
</dbReference>
<gene>
    <name evidence="9" type="ORF">MANES_18G102800</name>
</gene>
<dbReference type="SMART" id="SM00369">
    <property type="entry name" value="LRR_TYP"/>
    <property type="match status" value="2"/>
</dbReference>
<dbReference type="InterPro" id="IPR044974">
    <property type="entry name" value="Disease_R_plants"/>
</dbReference>
<feature type="domain" description="NB-ARC" evidence="5">
    <location>
        <begin position="172"/>
        <end position="350"/>
    </location>
</feature>
<dbReference type="AlphaFoldDB" id="A0A2C9U370"/>